<keyword evidence="2" id="KW-1185">Reference proteome</keyword>
<evidence type="ECO:0000313" key="1">
    <source>
        <dbReference type="EMBL" id="KAF9070471.1"/>
    </source>
</evidence>
<dbReference type="Proteomes" id="UP000772434">
    <property type="component" value="Unassembled WGS sequence"/>
</dbReference>
<name>A0A9P5U8Y4_9AGAR</name>
<dbReference type="InterPro" id="IPR036047">
    <property type="entry name" value="F-box-like_dom_sf"/>
</dbReference>
<reference evidence="1" key="1">
    <citation type="submission" date="2020-11" db="EMBL/GenBank/DDBJ databases">
        <authorList>
            <consortium name="DOE Joint Genome Institute"/>
            <person name="Ahrendt S."/>
            <person name="Riley R."/>
            <person name="Andreopoulos W."/>
            <person name="Labutti K."/>
            <person name="Pangilinan J."/>
            <person name="Ruiz-Duenas F.J."/>
            <person name="Barrasa J.M."/>
            <person name="Sanchez-Garcia M."/>
            <person name="Camarero S."/>
            <person name="Miyauchi S."/>
            <person name="Serrano A."/>
            <person name="Linde D."/>
            <person name="Babiker R."/>
            <person name="Drula E."/>
            <person name="Ayuso-Fernandez I."/>
            <person name="Pacheco R."/>
            <person name="Padilla G."/>
            <person name="Ferreira P."/>
            <person name="Barriuso J."/>
            <person name="Kellner H."/>
            <person name="Castanera R."/>
            <person name="Alfaro M."/>
            <person name="Ramirez L."/>
            <person name="Pisabarro A.G."/>
            <person name="Kuo A."/>
            <person name="Tritt A."/>
            <person name="Lipzen A."/>
            <person name="He G."/>
            <person name="Yan M."/>
            <person name="Ng V."/>
            <person name="Cullen D."/>
            <person name="Martin F."/>
            <person name="Rosso M.-N."/>
            <person name="Henrissat B."/>
            <person name="Hibbett D."/>
            <person name="Martinez A.T."/>
            <person name="Grigoriev I.V."/>
        </authorList>
    </citation>
    <scope>NUCLEOTIDE SEQUENCE</scope>
    <source>
        <strain evidence="1">AH 40177</strain>
    </source>
</reference>
<feature type="non-terminal residue" evidence="1">
    <location>
        <position position="131"/>
    </location>
</feature>
<comment type="caution">
    <text evidence="1">The sequence shown here is derived from an EMBL/GenBank/DDBJ whole genome shotgun (WGS) entry which is preliminary data.</text>
</comment>
<protein>
    <recommendedName>
        <fullName evidence="3">F-box domain-containing protein</fullName>
    </recommendedName>
</protein>
<dbReference type="AlphaFoldDB" id="A0A9P5U8Y4"/>
<dbReference type="EMBL" id="JADNRY010000040">
    <property type="protein sequence ID" value="KAF9070471.1"/>
    <property type="molecule type" value="Genomic_DNA"/>
</dbReference>
<dbReference type="OrthoDB" id="3266451at2759"/>
<gene>
    <name evidence="1" type="ORF">BDP27DRAFT_1189336</name>
</gene>
<proteinExistence type="predicted"/>
<accession>A0A9P5U8Y4</accession>
<evidence type="ECO:0008006" key="3">
    <source>
        <dbReference type="Google" id="ProtNLM"/>
    </source>
</evidence>
<evidence type="ECO:0000313" key="2">
    <source>
        <dbReference type="Proteomes" id="UP000772434"/>
    </source>
</evidence>
<sequence>DLEDYEAEIYRLECLRREKECLEDYATQFKSLLSPFRKVPDEILQCIFDDSCDMNIFRALRSKPAMVISSVCSRWRRNALSMPAIWSRISLKWMMDVHSDYCKDEYRKVFFPLSNLLDWSQECPLTVNLDI</sequence>
<dbReference type="SUPFAM" id="SSF81383">
    <property type="entry name" value="F-box domain"/>
    <property type="match status" value="1"/>
</dbReference>
<organism evidence="1 2">
    <name type="scientific">Rhodocollybia butyracea</name>
    <dbReference type="NCBI Taxonomy" id="206335"/>
    <lineage>
        <taxon>Eukaryota</taxon>
        <taxon>Fungi</taxon>
        <taxon>Dikarya</taxon>
        <taxon>Basidiomycota</taxon>
        <taxon>Agaricomycotina</taxon>
        <taxon>Agaricomycetes</taxon>
        <taxon>Agaricomycetidae</taxon>
        <taxon>Agaricales</taxon>
        <taxon>Marasmiineae</taxon>
        <taxon>Omphalotaceae</taxon>
        <taxon>Rhodocollybia</taxon>
    </lineage>
</organism>
<feature type="non-terminal residue" evidence="1">
    <location>
        <position position="1"/>
    </location>
</feature>